<dbReference type="InParanoid" id="A0A482XPG3"/>
<dbReference type="GO" id="GO:0016887">
    <property type="term" value="F:ATP hydrolysis activity"/>
    <property type="evidence" value="ECO:0007669"/>
    <property type="project" value="RHEA"/>
</dbReference>
<keyword evidence="1" id="KW-0233">DNA recombination</keyword>
<comment type="similarity">
    <text evidence="1">Belongs to the helicase family.</text>
</comment>
<keyword evidence="1" id="KW-0378">Hydrolase</keyword>
<dbReference type="GO" id="GO:0006310">
    <property type="term" value="P:DNA recombination"/>
    <property type="evidence" value="ECO:0007669"/>
    <property type="project" value="UniProtKB-KW"/>
</dbReference>
<dbReference type="Pfam" id="PF05970">
    <property type="entry name" value="PIF1"/>
    <property type="match status" value="1"/>
</dbReference>
<dbReference type="OrthoDB" id="6615588at2759"/>
<evidence type="ECO:0000313" key="4">
    <source>
        <dbReference type="Proteomes" id="UP000291343"/>
    </source>
</evidence>
<dbReference type="PANTHER" id="PTHR10492">
    <property type="match status" value="1"/>
</dbReference>
<dbReference type="Gene3D" id="3.40.50.300">
    <property type="entry name" value="P-loop containing nucleotide triphosphate hydrolases"/>
    <property type="match status" value="1"/>
</dbReference>
<keyword evidence="1" id="KW-0547">Nucleotide-binding</keyword>
<dbReference type="SUPFAM" id="SSF52540">
    <property type="entry name" value="P-loop containing nucleoside triphosphate hydrolases"/>
    <property type="match status" value="1"/>
</dbReference>
<feature type="domain" description="DNA helicase Pif1-like DEAD-box helicase" evidence="2">
    <location>
        <begin position="51"/>
        <end position="162"/>
    </location>
</feature>
<proteinExistence type="inferred from homology"/>
<reference evidence="3 4" key="1">
    <citation type="journal article" date="2017" name="Gigascience">
        <title>Genome sequence of the small brown planthopper, Laodelphax striatellus.</title>
        <authorList>
            <person name="Zhu J."/>
            <person name="Jiang F."/>
            <person name="Wang X."/>
            <person name="Yang P."/>
            <person name="Bao Y."/>
            <person name="Zhao W."/>
            <person name="Wang W."/>
            <person name="Lu H."/>
            <person name="Wang Q."/>
            <person name="Cui N."/>
            <person name="Li J."/>
            <person name="Chen X."/>
            <person name="Luo L."/>
            <person name="Yu J."/>
            <person name="Kang L."/>
            <person name="Cui F."/>
        </authorList>
    </citation>
    <scope>NUCLEOTIDE SEQUENCE [LARGE SCALE GENOMIC DNA]</scope>
    <source>
        <strain evidence="3">Lst14</strain>
    </source>
</reference>
<dbReference type="STRING" id="195883.A0A482XPG3"/>
<evidence type="ECO:0000259" key="2">
    <source>
        <dbReference type="Pfam" id="PF05970"/>
    </source>
</evidence>
<dbReference type="PANTHER" id="PTHR10492:SF57">
    <property type="entry name" value="ATP-DEPENDENT DNA HELICASE"/>
    <property type="match status" value="1"/>
</dbReference>
<dbReference type="EMBL" id="QKKF02003118">
    <property type="protein sequence ID" value="RZF47833.1"/>
    <property type="molecule type" value="Genomic_DNA"/>
</dbReference>
<keyword evidence="1" id="KW-0234">DNA repair</keyword>
<name>A0A482XPG3_LAOST</name>
<sequence>MWRARFENVWLTQPNRVLHHENMATEEMREKNYSLEELKDFLQKNEGKMIPDQKHVFDTILQAILSDQGGMFFLDAPGGTGKNFLINLILAKIQEKGEIALAVASSGIAATLLSGGRTAHSAFKLPLNMTLVDRPTCHIPRQSGTAKLLQKCKLIVWDECTCLIKLHLKLSMNTARHQS</sequence>
<dbReference type="InterPro" id="IPR010285">
    <property type="entry name" value="DNA_helicase_pif1-like_DEAD"/>
</dbReference>
<keyword evidence="1" id="KW-0227">DNA damage</keyword>
<dbReference type="InterPro" id="IPR027417">
    <property type="entry name" value="P-loop_NTPase"/>
</dbReference>
<dbReference type="GO" id="GO:0000723">
    <property type="term" value="P:telomere maintenance"/>
    <property type="evidence" value="ECO:0007669"/>
    <property type="project" value="InterPro"/>
</dbReference>
<dbReference type="GO" id="GO:0006281">
    <property type="term" value="P:DNA repair"/>
    <property type="evidence" value="ECO:0007669"/>
    <property type="project" value="UniProtKB-KW"/>
</dbReference>
<comment type="cofactor">
    <cofactor evidence="1">
        <name>Mg(2+)</name>
        <dbReference type="ChEBI" id="CHEBI:18420"/>
    </cofactor>
</comment>
<dbReference type="GO" id="GO:0043139">
    <property type="term" value="F:5'-3' DNA helicase activity"/>
    <property type="evidence" value="ECO:0007669"/>
    <property type="project" value="UniProtKB-EC"/>
</dbReference>
<dbReference type="GO" id="GO:0005524">
    <property type="term" value="F:ATP binding"/>
    <property type="evidence" value="ECO:0007669"/>
    <property type="project" value="UniProtKB-KW"/>
</dbReference>
<evidence type="ECO:0000313" key="3">
    <source>
        <dbReference type="EMBL" id="RZF47833.1"/>
    </source>
</evidence>
<dbReference type="AlphaFoldDB" id="A0A482XPG3"/>
<keyword evidence="4" id="KW-1185">Reference proteome</keyword>
<dbReference type="SMR" id="A0A482XPG3"/>
<dbReference type="Proteomes" id="UP000291343">
    <property type="component" value="Unassembled WGS sequence"/>
</dbReference>
<dbReference type="EC" id="5.6.2.3" evidence="1"/>
<evidence type="ECO:0000256" key="1">
    <source>
        <dbReference type="RuleBase" id="RU363044"/>
    </source>
</evidence>
<keyword evidence="1" id="KW-0347">Helicase</keyword>
<accession>A0A482XPG3</accession>
<comment type="catalytic activity">
    <reaction evidence="1">
        <text>ATP + H2O = ADP + phosphate + H(+)</text>
        <dbReference type="Rhea" id="RHEA:13065"/>
        <dbReference type="ChEBI" id="CHEBI:15377"/>
        <dbReference type="ChEBI" id="CHEBI:15378"/>
        <dbReference type="ChEBI" id="CHEBI:30616"/>
        <dbReference type="ChEBI" id="CHEBI:43474"/>
        <dbReference type="ChEBI" id="CHEBI:456216"/>
        <dbReference type="EC" id="5.6.2.3"/>
    </reaction>
</comment>
<comment type="caution">
    <text evidence="3">The sequence shown here is derived from an EMBL/GenBank/DDBJ whole genome shotgun (WGS) entry which is preliminary data.</text>
</comment>
<organism evidence="3 4">
    <name type="scientific">Laodelphax striatellus</name>
    <name type="common">Small brown planthopper</name>
    <name type="synonym">Delphax striatella</name>
    <dbReference type="NCBI Taxonomy" id="195883"/>
    <lineage>
        <taxon>Eukaryota</taxon>
        <taxon>Metazoa</taxon>
        <taxon>Ecdysozoa</taxon>
        <taxon>Arthropoda</taxon>
        <taxon>Hexapoda</taxon>
        <taxon>Insecta</taxon>
        <taxon>Pterygota</taxon>
        <taxon>Neoptera</taxon>
        <taxon>Paraneoptera</taxon>
        <taxon>Hemiptera</taxon>
        <taxon>Auchenorrhyncha</taxon>
        <taxon>Fulgoroidea</taxon>
        <taxon>Delphacidae</taxon>
        <taxon>Criomorphinae</taxon>
        <taxon>Laodelphax</taxon>
    </lineage>
</organism>
<gene>
    <name evidence="3" type="ORF">LSTR_LSTR012848</name>
</gene>
<keyword evidence="1" id="KW-0067">ATP-binding</keyword>
<protein>
    <recommendedName>
        <fullName evidence="1">ATP-dependent DNA helicase</fullName>
        <ecNumber evidence="1">5.6.2.3</ecNumber>
    </recommendedName>
</protein>